<evidence type="ECO:0000259" key="1">
    <source>
        <dbReference type="Pfam" id="PF21294"/>
    </source>
</evidence>
<dbReference type="InterPro" id="IPR048958">
    <property type="entry name" value="Polysacc_lyase_14"/>
</dbReference>
<sequence>MNVSKALLNVDFNRAPVGTYLQSEAKDEWKSDGGALQGFTVRPAGSLVIADDQSNRFLQKTFPAGKYNSQDAEKDDRVLLQWSLKTPQNALYFAYRVRTSGDFDPAKGGKLPGLCGGICPIGGESTTDAPHSSSGQNDPNGTAIGWSARGMWRSNGYLVQYPYTPDQTTQYAPDLRYNLNGSDVYLNDGAWHTIESYVSMNTPGQHNGILKAWYDGQLVLDQKDVRFRDDLSYSIDTIKFTSYYGGHDSSWAPLTDSRIDYDDVVLSTDPITH</sequence>
<gene>
    <name evidence="2" type="ORF">B7R25_02645</name>
</gene>
<dbReference type="AlphaFoldDB" id="A0A3E0WCJ7"/>
<dbReference type="PANTHER" id="PTHR40124:SF1">
    <property type="entry name" value="DISAGGREGATASE RELATED REPEAT PROTEIN"/>
    <property type="match status" value="1"/>
</dbReference>
<proteinExistence type="predicted"/>
<comment type="caution">
    <text evidence="2">The sequence shown here is derived from an EMBL/GenBank/DDBJ whole genome shotgun (WGS) entry which is preliminary data.</text>
</comment>
<dbReference type="EMBL" id="NBXE01000008">
    <property type="protein sequence ID" value="RFA28648.1"/>
    <property type="molecule type" value="Genomic_DNA"/>
</dbReference>
<dbReference type="PANTHER" id="PTHR40124">
    <property type="match status" value="1"/>
</dbReference>
<accession>A0A3E0WCJ7</accession>
<name>A0A3E0WCJ7_9MICO</name>
<dbReference type="Proteomes" id="UP000257080">
    <property type="component" value="Unassembled WGS sequence"/>
</dbReference>
<dbReference type="Pfam" id="PF21294">
    <property type="entry name" value="Polysacc_lyase_14"/>
    <property type="match status" value="1"/>
</dbReference>
<dbReference type="Gene3D" id="2.60.120.200">
    <property type="match status" value="1"/>
</dbReference>
<reference evidence="2 3" key="1">
    <citation type="submission" date="2017-04" db="EMBL/GenBank/DDBJ databases">
        <title>Comparative genome analysis of Subtercola boreus.</title>
        <authorList>
            <person name="Cho Y.-J."/>
            <person name="Cho A."/>
            <person name="Kim O.-S."/>
            <person name="Lee J.-I."/>
        </authorList>
    </citation>
    <scope>NUCLEOTIDE SEQUENCE [LARGE SCALE GENOMIC DNA]</scope>
    <source>
        <strain evidence="2 3">P28004</strain>
    </source>
</reference>
<feature type="domain" description="Polysaccharide lyase 14" evidence="1">
    <location>
        <begin position="52"/>
        <end position="263"/>
    </location>
</feature>
<organism evidence="2 3">
    <name type="scientific">Subtercola boreus</name>
    <dbReference type="NCBI Taxonomy" id="120213"/>
    <lineage>
        <taxon>Bacteria</taxon>
        <taxon>Bacillati</taxon>
        <taxon>Actinomycetota</taxon>
        <taxon>Actinomycetes</taxon>
        <taxon>Micrococcales</taxon>
        <taxon>Microbacteriaceae</taxon>
        <taxon>Subtercola</taxon>
    </lineage>
</organism>
<protein>
    <recommendedName>
        <fullName evidence="1">Polysaccharide lyase 14 domain-containing protein</fullName>
    </recommendedName>
</protein>
<evidence type="ECO:0000313" key="2">
    <source>
        <dbReference type="EMBL" id="RFA28648.1"/>
    </source>
</evidence>
<evidence type="ECO:0000313" key="3">
    <source>
        <dbReference type="Proteomes" id="UP000257080"/>
    </source>
</evidence>